<dbReference type="EMBL" id="JACVVK020000083">
    <property type="protein sequence ID" value="KAK7494485.1"/>
    <property type="molecule type" value="Genomic_DNA"/>
</dbReference>
<name>A0ABD0L5Q1_9CAEN</name>
<dbReference type="AlphaFoldDB" id="A0ABD0L5Q1"/>
<keyword evidence="2" id="KW-1185">Reference proteome</keyword>
<sequence>MLGSTTVDPFPTASRRLRLIKDRCCFFRFVGRKTVTKSMRVVEWASSLLISDAGERQRALRDVLALLGRGGNRGMNSNKSYFVIFIRPGLTRSSFSML</sequence>
<accession>A0ABD0L5Q1</accession>
<proteinExistence type="predicted"/>
<comment type="caution">
    <text evidence="1">The sequence shown here is derived from an EMBL/GenBank/DDBJ whole genome shotgun (WGS) entry which is preliminary data.</text>
</comment>
<reference evidence="1 2" key="1">
    <citation type="journal article" date="2023" name="Sci. Data">
        <title>Genome assembly of the Korean intertidal mud-creeper Batillaria attramentaria.</title>
        <authorList>
            <person name="Patra A.K."/>
            <person name="Ho P.T."/>
            <person name="Jun S."/>
            <person name="Lee S.J."/>
            <person name="Kim Y."/>
            <person name="Won Y.J."/>
        </authorList>
    </citation>
    <scope>NUCLEOTIDE SEQUENCE [LARGE SCALE GENOMIC DNA]</scope>
    <source>
        <strain evidence="1">Wonlab-2016</strain>
    </source>
</reference>
<protein>
    <submittedName>
        <fullName evidence="1">Uncharacterized protein</fullName>
    </submittedName>
</protein>
<gene>
    <name evidence="1" type="ORF">BaRGS_00014377</name>
</gene>
<evidence type="ECO:0000313" key="2">
    <source>
        <dbReference type="Proteomes" id="UP001519460"/>
    </source>
</evidence>
<dbReference type="Proteomes" id="UP001519460">
    <property type="component" value="Unassembled WGS sequence"/>
</dbReference>
<organism evidence="1 2">
    <name type="scientific">Batillaria attramentaria</name>
    <dbReference type="NCBI Taxonomy" id="370345"/>
    <lineage>
        <taxon>Eukaryota</taxon>
        <taxon>Metazoa</taxon>
        <taxon>Spiralia</taxon>
        <taxon>Lophotrochozoa</taxon>
        <taxon>Mollusca</taxon>
        <taxon>Gastropoda</taxon>
        <taxon>Caenogastropoda</taxon>
        <taxon>Sorbeoconcha</taxon>
        <taxon>Cerithioidea</taxon>
        <taxon>Batillariidae</taxon>
        <taxon>Batillaria</taxon>
    </lineage>
</organism>
<evidence type="ECO:0000313" key="1">
    <source>
        <dbReference type="EMBL" id="KAK7494485.1"/>
    </source>
</evidence>